<evidence type="ECO:0000313" key="1">
    <source>
        <dbReference type="EMBL" id="CCI49866.1"/>
    </source>
</evidence>
<organism evidence="1 2">
    <name type="scientific">Albugo candida</name>
    <dbReference type="NCBI Taxonomy" id="65357"/>
    <lineage>
        <taxon>Eukaryota</taxon>
        <taxon>Sar</taxon>
        <taxon>Stramenopiles</taxon>
        <taxon>Oomycota</taxon>
        <taxon>Peronosporomycetes</taxon>
        <taxon>Albuginales</taxon>
        <taxon>Albuginaceae</taxon>
        <taxon>Albugo</taxon>
    </lineage>
</organism>
<gene>
    <name evidence="1" type="ORF">BN9_113300</name>
</gene>
<sequence>MKLKMSNRSVKQRKSEEKLIGYVSLSFAYRFLESEGFLTEKNGLIVMKFDQSSDVIYMRHLGERDIGITAHVWRSCGSIPIISCNVFITIRPRKGSCQRDQERY</sequence>
<comment type="caution">
    <text evidence="1">The sequence shown here is derived from an EMBL/GenBank/DDBJ whole genome shotgun (WGS) entry which is preliminary data.</text>
</comment>
<dbReference type="AlphaFoldDB" id="A0A024GU35"/>
<dbReference type="Proteomes" id="UP000053237">
    <property type="component" value="Unassembled WGS sequence"/>
</dbReference>
<proteinExistence type="predicted"/>
<evidence type="ECO:0000313" key="2">
    <source>
        <dbReference type="Proteomes" id="UP000053237"/>
    </source>
</evidence>
<name>A0A024GU35_9STRA</name>
<dbReference type="EMBL" id="CAIX01000353">
    <property type="protein sequence ID" value="CCI49866.1"/>
    <property type="molecule type" value="Genomic_DNA"/>
</dbReference>
<accession>A0A024GU35</accession>
<protein>
    <submittedName>
        <fullName evidence="1">Uncharacterized protein</fullName>
    </submittedName>
</protein>
<keyword evidence="2" id="KW-1185">Reference proteome</keyword>
<dbReference type="InParanoid" id="A0A024GU35"/>
<reference evidence="1 2" key="1">
    <citation type="submission" date="2012-05" db="EMBL/GenBank/DDBJ databases">
        <title>Recombination and specialization in a pathogen metapopulation.</title>
        <authorList>
            <person name="Gardiner A."/>
            <person name="Kemen E."/>
            <person name="Schultz-Larsen T."/>
            <person name="MacLean D."/>
            <person name="Van Oosterhout C."/>
            <person name="Jones J.D.G."/>
        </authorList>
    </citation>
    <scope>NUCLEOTIDE SEQUENCE [LARGE SCALE GENOMIC DNA]</scope>
    <source>
        <strain evidence="1 2">Ac Nc2</strain>
    </source>
</reference>